<dbReference type="RefSeq" id="WP_057258677.1">
    <property type="nucleotide sequence ID" value="NZ_BAABXG010000001.1"/>
</dbReference>
<reference evidence="2" key="3">
    <citation type="submission" date="2022-10" db="EMBL/GenBank/DDBJ databases">
        <title>Human gut microbiome strain richness.</title>
        <authorList>
            <person name="Chen-Liaw A."/>
        </authorList>
    </citation>
    <scope>NUCLEOTIDE SEQUENCE</scope>
    <source>
        <strain evidence="2">1001713st2_A4_1001713B170214_170313</strain>
    </source>
</reference>
<name>A0A414IGY1_BACUN</name>
<dbReference type="EMBL" id="WCUA01000002">
    <property type="protein sequence ID" value="KAB4187750.1"/>
    <property type="molecule type" value="Genomic_DNA"/>
</dbReference>
<evidence type="ECO:0000313" key="1">
    <source>
        <dbReference type="EMBL" id="KAB4187750.1"/>
    </source>
</evidence>
<dbReference type="Proteomes" id="UP001213309">
    <property type="component" value="Unassembled WGS sequence"/>
</dbReference>
<dbReference type="EMBL" id="JAQNSG010000028">
    <property type="protein sequence ID" value="MDC1882237.1"/>
    <property type="molecule type" value="Genomic_DNA"/>
</dbReference>
<reference evidence="1 5" key="2">
    <citation type="journal article" date="2019" name="Nat. Med.">
        <title>A library of human gut bacterial isolates paired with longitudinal multiomics data enables mechanistic microbiome research.</title>
        <authorList>
            <person name="Poyet M."/>
            <person name="Groussin M."/>
            <person name="Gibbons S.M."/>
            <person name="Avila-Pacheco J."/>
            <person name="Jiang X."/>
            <person name="Kearney S.M."/>
            <person name="Perrotta A.R."/>
            <person name="Berdy B."/>
            <person name="Zhao S."/>
            <person name="Lieberman T.D."/>
            <person name="Swanson P.K."/>
            <person name="Smith M."/>
            <person name="Roesemann S."/>
            <person name="Alexander J.E."/>
            <person name="Rich S.A."/>
            <person name="Livny J."/>
            <person name="Vlamakis H."/>
            <person name="Clish C."/>
            <person name="Bullock K."/>
            <person name="Deik A."/>
            <person name="Scott J."/>
            <person name="Pierce K.A."/>
            <person name="Xavier R.J."/>
            <person name="Alm E.J."/>
        </authorList>
    </citation>
    <scope>NUCLEOTIDE SEQUENCE [LARGE SCALE GENOMIC DNA]</scope>
    <source>
        <strain evidence="1 5">BIOML-A21</strain>
    </source>
</reference>
<accession>A0A414IGY1</accession>
<dbReference type="EMBL" id="QSJZ01000011">
    <property type="protein sequence ID" value="RHE22271.1"/>
    <property type="molecule type" value="Genomic_DNA"/>
</dbReference>
<evidence type="ECO:0008006" key="6">
    <source>
        <dbReference type="Google" id="ProtNLM"/>
    </source>
</evidence>
<reference evidence="3 4" key="1">
    <citation type="submission" date="2018-08" db="EMBL/GenBank/DDBJ databases">
        <title>A genome reference for cultivated species of the human gut microbiota.</title>
        <authorList>
            <person name="Zou Y."/>
            <person name="Xue W."/>
            <person name="Luo G."/>
        </authorList>
    </citation>
    <scope>NUCLEOTIDE SEQUENCE [LARGE SCALE GENOMIC DNA]</scope>
    <source>
        <strain evidence="3 4">AM29-12AC</strain>
    </source>
</reference>
<sequence length="75" mass="8657">MEEKKKKKTTDGMALRTYLRSLPVCEAPEMAKKLAEECKVPIYTFNNWRSGLVRIPELAKDKIEEIAGVTIFNRQ</sequence>
<gene>
    <name evidence="3" type="ORF">DW758_13700</name>
    <name evidence="1" type="ORF">GAQ34_03205</name>
    <name evidence="2" type="ORF">POZ24_19810</name>
</gene>
<dbReference type="Proteomes" id="UP000283601">
    <property type="component" value="Unassembled WGS sequence"/>
</dbReference>
<evidence type="ECO:0000313" key="2">
    <source>
        <dbReference type="EMBL" id="MDC1882237.1"/>
    </source>
</evidence>
<evidence type="ECO:0000313" key="3">
    <source>
        <dbReference type="EMBL" id="RHE22271.1"/>
    </source>
</evidence>
<dbReference type="Proteomes" id="UP000442334">
    <property type="component" value="Unassembled WGS sequence"/>
</dbReference>
<evidence type="ECO:0000313" key="5">
    <source>
        <dbReference type="Proteomes" id="UP000442334"/>
    </source>
</evidence>
<dbReference type="AlphaFoldDB" id="A0A414IGY1"/>
<organism evidence="3 4">
    <name type="scientific">Bacteroides uniformis</name>
    <dbReference type="NCBI Taxonomy" id="820"/>
    <lineage>
        <taxon>Bacteria</taxon>
        <taxon>Pseudomonadati</taxon>
        <taxon>Bacteroidota</taxon>
        <taxon>Bacteroidia</taxon>
        <taxon>Bacteroidales</taxon>
        <taxon>Bacteroidaceae</taxon>
        <taxon>Bacteroides</taxon>
    </lineage>
</organism>
<protein>
    <recommendedName>
        <fullName evidence="6">Helix-turn-helix domain-containing protein</fullName>
    </recommendedName>
</protein>
<proteinExistence type="predicted"/>
<comment type="caution">
    <text evidence="3">The sequence shown here is derived from an EMBL/GenBank/DDBJ whole genome shotgun (WGS) entry which is preliminary data.</text>
</comment>
<evidence type="ECO:0000313" key="4">
    <source>
        <dbReference type="Proteomes" id="UP000283601"/>
    </source>
</evidence>